<dbReference type="InterPro" id="IPR051838">
    <property type="entry name" value="ARTD_PARP"/>
</dbReference>
<evidence type="ECO:0000256" key="3">
    <source>
        <dbReference type="ARBA" id="ARBA00022695"/>
    </source>
</evidence>
<evidence type="ECO:0000256" key="4">
    <source>
        <dbReference type="ARBA" id="ARBA00022765"/>
    </source>
</evidence>
<dbReference type="PANTHER" id="PTHR21328">
    <property type="entry name" value="POLY ADP-RIBOSE POLYMERASE FAMILY, MEMBER PARP"/>
    <property type="match status" value="1"/>
</dbReference>
<dbReference type="Ensembl" id="ENSCCRT00015060159.1">
    <property type="protein sequence ID" value="ENSCCRP00015058244.1"/>
    <property type="gene ID" value="ENSCCRG00015023887.1"/>
</dbReference>
<reference evidence="7" key="1">
    <citation type="submission" date="2025-08" db="UniProtKB">
        <authorList>
            <consortium name="Ensembl"/>
        </authorList>
    </citation>
    <scope>IDENTIFICATION</scope>
</reference>
<sequence length="133" mass="15157">MWQRKLTRAASMNSMSIGGQFWSDEDSDGNSDGEDFFYVAQSVAVPGSRSTVHITTRQLIQLFFSSQALIHCKSIPTLEYGFLVQVMKYSEQRIPTLNDYSVVCDEQHVFQNGSMLKPAVCHVRSCRRCSYWS</sequence>
<name>A0A8C1VYH7_CYPCA</name>
<dbReference type="GO" id="GO:0016779">
    <property type="term" value="F:nucleotidyltransferase activity"/>
    <property type="evidence" value="ECO:0007669"/>
    <property type="project" value="UniProtKB-KW"/>
</dbReference>
<evidence type="ECO:0000313" key="8">
    <source>
        <dbReference type="Proteomes" id="UP000694700"/>
    </source>
</evidence>
<dbReference type="Proteomes" id="UP000694700">
    <property type="component" value="Unplaced"/>
</dbReference>
<evidence type="ECO:0000256" key="6">
    <source>
        <dbReference type="ARBA" id="ARBA00024347"/>
    </source>
</evidence>
<keyword evidence="1" id="KW-0328">Glycosyltransferase</keyword>
<comment type="similarity">
    <text evidence="6">Belongs to the ARTD/PARP family.</text>
</comment>
<protein>
    <submittedName>
        <fullName evidence="7">Uncharacterized protein</fullName>
    </submittedName>
</protein>
<dbReference type="GO" id="GO:0016757">
    <property type="term" value="F:glycosyltransferase activity"/>
    <property type="evidence" value="ECO:0007669"/>
    <property type="project" value="UniProtKB-KW"/>
</dbReference>
<evidence type="ECO:0000256" key="2">
    <source>
        <dbReference type="ARBA" id="ARBA00022679"/>
    </source>
</evidence>
<keyword evidence="2" id="KW-0808">Transferase</keyword>
<evidence type="ECO:0000313" key="7">
    <source>
        <dbReference type="Ensembl" id="ENSCCRP00015058244.1"/>
    </source>
</evidence>
<evidence type="ECO:0000256" key="1">
    <source>
        <dbReference type="ARBA" id="ARBA00022676"/>
    </source>
</evidence>
<keyword evidence="5" id="KW-0520">NAD</keyword>
<accession>A0A8C1VYH7</accession>
<organism evidence="7 8">
    <name type="scientific">Cyprinus carpio</name>
    <name type="common">Common carp</name>
    <dbReference type="NCBI Taxonomy" id="7962"/>
    <lineage>
        <taxon>Eukaryota</taxon>
        <taxon>Metazoa</taxon>
        <taxon>Chordata</taxon>
        <taxon>Craniata</taxon>
        <taxon>Vertebrata</taxon>
        <taxon>Euteleostomi</taxon>
        <taxon>Actinopterygii</taxon>
        <taxon>Neopterygii</taxon>
        <taxon>Teleostei</taxon>
        <taxon>Ostariophysi</taxon>
        <taxon>Cypriniformes</taxon>
        <taxon>Cyprinidae</taxon>
        <taxon>Cyprininae</taxon>
        <taxon>Cyprinus</taxon>
    </lineage>
</organism>
<dbReference type="AlphaFoldDB" id="A0A8C1VYH7"/>
<proteinExistence type="inferred from homology"/>
<keyword evidence="3" id="KW-0548">Nucleotidyltransferase</keyword>
<evidence type="ECO:0000256" key="5">
    <source>
        <dbReference type="ARBA" id="ARBA00023027"/>
    </source>
</evidence>
<keyword evidence="4" id="KW-0013">ADP-ribosylation</keyword>